<organism evidence="2 3">
    <name type="scientific">Alicyclobacillus fodiniaquatilis</name>
    <dbReference type="NCBI Taxonomy" id="1661150"/>
    <lineage>
        <taxon>Bacteria</taxon>
        <taxon>Bacillati</taxon>
        <taxon>Bacillota</taxon>
        <taxon>Bacilli</taxon>
        <taxon>Bacillales</taxon>
        <taxon>Alicyclobacillaceae</taxon>
        <taxon>Alicyclobacillus</taxon>
    </lineage>
</organism>
<keyword evidence="1" id="KW-0732">Signal</keyword>
<evidence type="ECO:0008006" key="4">
    <source>
        <dbReference type="Google" id="ProtNLM"/>
    </source>
</evidence>
<feature type="signal peptide" evidence="1">
    <location>
        <begin position="1"/>
        <end position="29"/>
    </location>
</feature>
<comment type="caution">
    <text evidence="2">The sequence shown here is derived from an EMBL/GenBank/DDBJ whole genome shotgun (WGS) entry which is preliminary data.</text>
</comment>
<keyword evidence="3" id="KW-1185">Reference proteome</keyword>
<protein>
    <recommendedName>
        <fullName evidence="4">Copper amine oxidase-like N-terminal domain-containing protein</fullName>
    </recommendedName>
</protein>
<dbReference type="RefSeq" id="WP_377942807.1">
    <property type="nucleotide sequence ID" value="NZ_JBHUCX010000024.1"/>
</dbReference>
<sequence>MARKQLLKGLSAGLMVASVLASLPVVANAATGSSYIYYNTVIYANGQQISQPKHIATKDPFGGPNAATTSFLPFYYVDQALGDMGIKTTWDGTHGILNLQVPAGTKVNYPANVTPVEITSGTMAIQINGRAVTFAPRIAYFDAGTTIETSFIPVYYLQKALGYAGIQANWNGTDWTMVSQSQTSTGTGAATKLQAALAFAQALGIKGDPSGQNPYSDVSSAQWPVIHALTEDYKFDLGYGMTEDTGSAIFAPDSSSKFGSNDPLTTTQIDYAYMISRGIKPNQTQFLPNGSAEGLANSVGLNDGLPSSGDLSSADLQRMVTNLSALNRGYSDLGNGKIQLLYQPSPTLVDSGSKIPVSTYQNDVAQVIKEVDETTVTFGSSVYTSIPGLSDAGYDTTNGNYFVVNGGGVLNDYSLDGGKTWHAASDAYGYSSLDVQNGGTSTPPSTVLLRSSSGSALEYGVLYDGSWYTLAMETASKGTDGTIVVQYK</sequence>
<accession>A0ABW4JIE8</accession>
<gene>
    <name evidence="2" type="ORF">ACFSB2_09530</name>
</gene>
<evidence type="ECO:0000313" key="2">
    <source>
        <dbReference type="EMBL" id="MFD1674935.1"/>
    </source>
</evidence>
<name>A0ABW4JIE8_9BACL</name>
<dbReference type="Proteomes" id="UP001597079">
    <property type="component" value="Unassembled WGS sequence"/>
</dbReference>
<evidence type="ECO:0000256" key="1">
    <source>
        <dbReference type="SAM" id="SignalP"/>
    </source>
</evidence>
<proteinExistence type="predicted"/>
<dbReference type="EMBL" id="JBHUCX010000024">
    <property type="protein sequence ID" value="MFD1674935.1"/>
    <property type="molecule type" value="Genomic_DNA"/>
</dbReference>
<evidence type="ECO:0000313" key="3">
    <source>
        <dbReference type="Proteomes" id="UP001597079"/>
    </source>
</evidence>
<reference evidence="3" key="1">
    <citation type="journal article" date="2019" name="Int. J. Syst. Evol. Microbiol.">
        <title>The Global Catalogue of Microorganisms (GCM) 10K type strain sequencing project: providing services to taxonomists for standard genome sequencing and annotation.</title>
        <authorList>
            <consortium name="The Broad Institute Genomics Platform"/>
            <consortium name="The Broad Institute Genome Sequencing Center for Infectious Disease"/>
            <person name="Wu L."/>
            <person name="Ma J."/>
        </authorList>
    </citation>
    <scope>NUCLEOTIDE SEQUENCE [LARGE SCALE GENOMIC DNA]</scope>
    <source>
        <strain evidence="3">CGMCC 1.12286</strain>
    </source>
</reference>
<feature type="chain" id="PRO_5046243795" description="Copper amine oxidase-like N-terminal domain-containing protein" evidence="1">
    <location>
        <begin position="30"/>
        <end position="488"/>
    </location>
</feature>